<dbReference type="NCBIfam" id="TIGR00080">
    <property type="entry name" value="pimt"/>
    <property type="match status" value="1"/>
</dbReference>
<dbReference type="GO" id="GO:0004719">
    <property type="term" value="F:protein-L-isoaspartate (D-aspartate) O-methyltransferase activity"/>
    <property type="evidence" value="ECO:0007669"/>
    <property type="project" value="UniProtKB-UniRule"/>
</dbReference>
<dbReference type="EC" id="2.1.1.77" evidence="7"/>
<organism evidence="8 9">
    <name type="scientific">SAR86 cluster bacterium</name>
    <dbReference type="NCBI Taxonomy" id="2030880"/>
    <lineage>
        <taxon>Bacteria</taxon>
        <taxon>Pseudomonadati</taxon>
        <taxon>Pseudomonadota</taxon>
        <taxon>Gammaproteobacteria</taxon>
        <taxon>SAR86 cluster</taxon>
    </lineage>
</organism>
<comment type="catalytic activity">
    <reaction evidence="7">
        <text>[protein]-L-isoaspartate + S-adenosyl-L-methionine = [protein]-L-isoaspartate alpha-methyl ester + S-adenosyl-L-homocysteine</text>
        <dbReference type="Rhea" id="RHEA:12705"/>
        <dbReference type="Rhea" id="RHEA-COMP:12143"/>
        <dbReference type="Rhea" id="RHEA-COMP:12144"/>
        <dbReference type="ChEBI" id="CHEBI:57856"/>
        <dbReference type="ChEBI" id="CHEBI:59789"/>
        <dbReference type="ChEBI" id="CHEBI:90596"/>
        <dbReference type="ChEBI" id="CHEBI:90598"/>
        <dbReference type="EC" id="2.1.1.77"/>
    </reaction>
</comment>
<evidence type="ECO:0000313" key="9">
    <source>
        <dbReference type="Proteomes" id="UP000228987"/>
    </source>
</evidence>
<dbReference type="Proteomes" id="UP000228987">
    <property type="component" value="Unassembled WGS sequence"/>
</dbReference>
<dbReference type="GO" id="GO:0030091">
    <property type="term" value="P:protein repair"/>
    <property type="evidence" value="ECO:0007669"/>
    <property type="project" value="UniProtKB-UniRule"/>
</dbReference>
<evidence type="ECO:0000313" key="8">
    <source>
        <dbReference type="EMBL" id="PCJ40409.1"/>
    </source>
</evidence>
<dbReference type="InterPro" id="IPR029063">
    <property type="entry name" value="SAM-dependent_MTases_sf"/>
</dbReference>
<dbReference type="EMBL" id="NVWI01000009">
    <property type="protein sequence ID" value="PCJ40409.1"/>
    <property type="molecule type" value="Genomic_DNA"/>
</dbReference>
<keyword evidence="3 7" id="KW-0963">Cytoplasm</keyword>
<keyword evidence="5 7" id="KW-0808">Transferase</keyword>
<evidence type="ECO:0000256" key="5">
    <source>
        <dbReference type="ARBA" id="ARBA00022679"/>
    </source>
</evidence>
<dbReference type="PANTHER" id="PTHR11579:SF0">
    <property type="entry name" value="PROTEIN-L-ISOASPARTATE(D-ASPARTATE) O-METHYLTRANSFERASE"/>
    <property type="match status" value="1"/>
</dbReference>
<evidence type="ECO:0000256" key="6">
    <source>
        <dbReference type="ARBA" id="ARBA00022691"/>
    </source>
</evidence>
<comment type="function">
    <text evidence="7">Catalyzes the methyl esterification of L-isoaspartyl residues in peptides and proteins that result from spontaneous decomposition of normal L-aspartyl and L-asparaginyl residues. It plays a role in the repair and/or degradation of damaged proteins.</text>
</comment>
<dbReference type="GO" id="GO:0032259">
    <property type="term" value="P:methylation"/>
    <property type="evidence" value="ECO:0007669"/>
    <property type="project" value="UniProtKB-KW"/>
</dbReference>
<keyword evidence="6 7" id="KW-0949">S-adenosyl-L-methionine</keyword>
<dbReference type="GO" id="GO:0005737">
    <property type="term" value="C:cytoplasm"/>
    <property type="evidence" value="ECO:0007669"/>
    <property type="project" value="UniProtKB-SubCell"/>
</dbReference>
<dbReference type="InterPro" id="IPR000682">
    <property type="entry name" value="PCMT"/>
</dbReference>
<feature type="active site" evidence="7">
    <location>
        <position position="71"/>
    </location>
</feature>
<dbReference type="NCBIfam" id="NF001453">
    <property type="entry name" value="PRK00312.1"/>
    <property type="match status" value="1"/>
</dbReference>
<evidence type="ECO:0000256" key="3">
    <source>
        <dbReference type="ARBA" id="ARBA00022490"/>
    </source>
</evidence>
<comment type="similarity">
    <text evidence="2 7">Belongs to the methyltransferase superfamily. L-isoaspartyl/D-aspartyl protein methyltransferase family.</text>
</comment>
<comment type="caution">
    <text evidence="8">The sequence shown here is derived from an EMBL/GenBank/DDBJ whole genome shotgun (WGS) entry which is preliminary data.</text>
</comment>
<dbReference type="Pfam" id="PF01135">
    <property type="entry name" value="PCMT"/>
    <property type="match status" value="1"/>
</dbReference>
<reference evidence="9" key="1">
    <citation type="submission" date="2017-08" db="EMBL/GenBank/DDBJ databases">
        <title>A dynamic microbial community with high functional redundancy inhabits the cold, oxic subseafloor aquifer.</title>
        <authorList>
            <person name="Tully B.J."/>
            <person name="Wheat C.G."/>
            <person name="Glazer B.T."/>
            <person name="Huber J.A."/>
        </authorList>
    </citation>
    <scope>NUCLEOTIDE SEQUENCE [LARGE SCALE GENOMIC DNA]</scope>
</reference>
<gene>
    <name evidence="7 8" type="primary">pcm</name>
    <name evidence="8" type="ORF">COA71_11155</name>
</gene>
<dbReference type="CDD" id="cd02440">
    <property type="entry name" value="AdoMet_MTases"/>
    <property type="match status" value="1"/>
</dbReference>
<dbReference type="FunFam" id="3.40.50.150:FF:000010">
    <property type="entry name" value="Protein-L-isoaspartate O-methyltransferase"/>
    <property type="match status" value="1"/>
</dbReference>
<evidence type="ECO:0000256" key="2">
    <source>
        <dbReference type="ARBA" id="ARBA00005369"/>
    </source>
</evidence>
<name>A0A2A5C959_9GAMM</name>
<evidence type="ECO:0000256" key="7">
    <source>
        <dbReference type="HAMAP-Rule" id="MF_00090"/>
    </source>
</evidence>
<dbReference type="SUPFAM" id="SSF53335">
    <property type="entry name" value="S-adenosyl-L-methionine-dependent methyltransferases"/>
    <property type="match status" value="1"/>
</dbReference>
<keyword evidence="4 7" id="KW-0489">Methyltransferase</keyword>
<dbReference type="PANTHER" id="PTHR11579">
    <property type="entry name" value="PROTEIN-L-ISOASPARTATE O-METHYLTRANSFERASE"/>
    <property type="match status" value="1"/>
</dbReference>
<accession>A0A2A5C959</accession>
<dbReference type="AlphaFoldDB" id="A0A2A5C959"/>
<dbReference type="Gene3D" id="3.40.50.150">
    <property type="entry name" value="Vaccinia Virus protein VP39"/>
    <property type="match status" value="1"/>
</dbReference>
<sequence length="228" mass="25391">MNSSIRQEGIGMTSLRTRERLVQRLIDQGIQQIAVLEAIRTTPRHLFIEEALAHRAYEDVSLPIGFDQTISQPYIVARMTEIVLSALTKAKKEDKAHVLELGTGCGYQTTILAQLVKRVYSIERISPLLQKTKERLSQLAINNIQLKCADGRYGWPQHAPFDAIITTAAAAEIPKALIEQLAEGGVIVIPVGDSRKQELQICRKLNGEMEVESVEPVVFVPLLEGVER</sequence>
<proteinExistence type="inferred from homology"/>
<protein>
    <recommendedName>
        <fullName evidence="7">Protein-L-isoaspartate O-methyltransferase</fullName>
        <ecNumber evidence="7">2.1.1.77</ecNumber>
    </recommendedName>
    <alternativeName>
        <fullName evidence="7">L-isoaspartyl protein carboxyl methyltransferase</fullName>
    </alternativeName>
    <alternativeName>
        <fullName evidence="7">Protein L-isoaspartyl methyltransferase</fullName>
    </alternativeName>
    <alternativeName>
        <fullName evidence="7">Protein-beta-aspartate methyltransferase</fullName>
        <shortName evidence="7">PIMT</shortName>
    </alternativeName>
</protein>
<dbReference type="HAMAP" id="MF_00090">
    <property type="entry name" value="PIMT"/>
    <property type="match status" value="1"/>
</dbReference>
<dbReference type="PROSITE" id="PS01279">
    <property type="entry name" value="PCMT"/>
    <property type="match status" value="1"/>
</dbReference>
<evidence type="ECO:0000256" key="4">
    <source>
        <dbReference type="ARBA" id="ARBA00022603"/>
    </source>
</evidence>
<comment type="subcellular location">
    <subcellularLocation>
        <location evidence="1 7">Cytoplasm</location>
    </subcellularLocation>
</comment>
<evidence type="ECO:0000256" key="1">
    <source>
        <dbReference type="ARBA" id="ARBA00004496"/>
    </source>
</evidence>